<dbReference type="AlphaFoldDB" id="A0A644VK28"/>
<dbReference type="PANTHER" id="PTHR31061">
    <property type="entry name" value="LD22376P"/>
    <property type="match status" value="1"/>
</dbReference>
<feature type="transmembrane region" description="Helical" evidence="1">
    <location>
        <begin position="149"/>
        <end position="168"/>
    </location>
</feature>
<name>A0A644VK28_9ZZZZ</name>
<proteinExistence type="predicted"/>
<accession>A0A644VK28</accession>
<gene>
    <name evidence="2" type="ORF">SDC9_37841</name>
</gene>
<feature type="transmembrane region" description="Helical" evidence="1">
    <location>
        <begin position="101"/>
        <end position="117"/>
    </location>
</feature>
<feature type="transmembrane region" description="Helical" evidence="1">
    <location>
        <begin position="266"/>
        <end position="286"/>
    </location>
</feature>
<keyword evidence="1" id="KW-0812">Transmembrane</keyword>
<organism evidence="2">
    <name type="scientific">bioreactor metagenome</name>
    <dbReference type="NCBI Taxonomy" id="1076179"/>
    <lineage>
        <taxon>unclassified sequences</taxon>
        <taxon>metagenomes</taxon>
        <taxon>ecological metagenomes</taxon>
    </lineage>
</organism>
<feature type="transmembrane region" description="Helical" evidence="1">
    <location>
        <begin position="21"/>
        <end position="43"/>
    </location>
</feature>
<comment type="caution">
    <text evidence="2">The sequence shown here is derived from an EMBL/GenBank/DDBJ whole genome shotgun (WGS) entry which is preliminary data.</text>
</comment>
<dbReference type="PANTHER" id="PTHR31061:SF24">
    <property type="entry name" value="LD22376P"/>
    <property type="match status" value="1"/>
</dbReference>
<keyword evidence="1" id="KW-0472">Membrane</keyword>
<protein>
    <submittedName>
        <fullName evidence="2">Uncharacterized protein</fullName>
    </submittedName>
</protein>
<feature type="transmembrane region" description="Helical" evidence="1">
    <location>
        <begin position="298"/>
        <end position="317"/>
    </location>
</feature>
<dbReference type="EMBL" id="VSSQ01000338">
    <property type="protein sequence ID" value="MPL91764.1"/>
    <property type="molecule type" value="Genomic_DNA"/>
</dbReference>
<sequence>MKSNLSNRLVSLDVLRGFDMLFIMGLSSLIVAVSSLFPDVVFMKSLSEQMKHTQWDGLTLYDTIFPLFLFIAGVSFPYSLEKQRSDGKSVKEIHYRILKRGFVLVVLGFVYNGIFKLDFENMRYASVLGRIGLAWMFAALLFTNFKTNINIAVAIIILVGYWLLLWLIPDAINPYSFEDNIVGAVDRMLLPGRLNAETFDPEGILSTLPAVVTALLGMFTGQFIKYQGSGISGKRKVLLMLVAAMIFLLVGYAWDLVFPINKNLWSSSFVCVLAGYSLLLLAIFYYIIDIKGWCRWAFFFKVVGVNSITIYLAQRIIDFKKITNFFMGGVIDLFPGEVGEIIKLTGYISVCWLFLYFLYKQKIFLKV</sequence>
<feature type="transmembrane region" description="Helical" evidence="1">
    <location>
        <begin position="236"/>
        <end position="254"/>
    </location>
</feature>
<feature type="transmembrane region" description="Helical" evidence="1">
    <location>
        <begin position="63"/>
        <end position="80"/>
    </location>
</feature>
<feature type="transmembrane region" description="Helical" evidence="1">
    <location>
        <begin position="123"/>
        <end position="142"/>
    </location>
</feature>
<evidence type="ECO:0000313" key="2">
    <source>
        <dbReference type="EMBL" id="MPL91764.1"/>
    </source>
</evidence>
<keyword evidence="1" id="KW-1133">Transmembrane helix</keyword>
<feature type="transmembrane region" description="Helical" evidence="1">
    <location>
        <begin position="341"/>
        <end position="359"/>
    </location>
</feature>
<reference evidence="2" key="1">
    <citation type="submission" date="2019-08" db="EMBL/GenBank/DDBJ databases">
        <authorList>
            <person name="Kucharzyk K."/>
            <person name="Murdoch R.W."/>
            <person name="Higgins S."/>
            <person name="Loffler F."/>
        </authorList>
    </citation>
    <scope>NUCLEOTIDE SEQUENCE</scope>
</reference>
<evidence type="ECO:0000256" key="1">
    <source>
        <dbReference type="SAM" id="Phobius"/>
    </source>
</evidence>
<feature type="transmembrane region" description="Helical" evidence="1">
    <location>
        <begin position="203"/>
        <end position="224"/>
    </location>
</feature>